<accession>E5A8P3</accession>
<keyword evidence="3" id="KW-1185">Reference proteome</keyword>
<dbReference type="Proteomes" id="UP000002668">
    <property type="component" value="Genome"/>
</dbReference>
<dbReference type="AlphaFoldDB" id="E5A8P3"/>
<evidence type="ECO:0000313" key="3">
    <source>
        <dbReference type="Proteomes" id="UP000002668"/>
    </source>
</evidence>
<evidence type="ECO:0000313" key="2">
    <source>
        <dbReference type="EMBL" id="CBX99988.1"/>
    </source>
</evidence>
<reference evidence="3" key="1">
    <citation type="journal article" date="2011" name="Nat. Commun.">
        <title>Effector diversification within compartments of the Leptosphaeria maculans genome affected by Repeat-Induced Point mutations.</title>
        <authorList>
            <person name="Rouxel T."/>
            <person name="Grandaubert J."/>
            <person name="Hane J.K."/>
            <person name="Hoede C."/>
            <person name="van de Wouw A.P."/>
            <person name="Couloux A."/>
            <person name="Dominguez V."/>
            <person name="Anthouard V."/>
            <person name="Bally P."/>
            <person name="Bourras S."/>
            <person name="Cozijnsen A.J."/>
            <person name="Ciuffetti L.M."/>
            <person name="Degrave A."/>
            <person name="Dilmaghani A."/>
            <person name="Duret L."/>
            <person name="Fudal I."/>
            <person name="Goodwin S.B."/>
            <person name="Gout L."/>
            <person name="Glaser N."/>
            <person name="Linglin J."/>
            <person name="Kema G.H.J."/>
            <person name="Lapalu N."/>
            <person name="Lawrence C.B."/>
            <person name="May K."/>
            <person name="Meyer M."/>
            <person name="Ollivier B."/>
            <person name="Poulain J."/>
            <person name="Schoch C.L."/>
            <person name="Simon A."/>
            <person name="Spatafora J.W."/>
            <person name="Stachowiak A."/>
            <person name="Turgeon B.G."/>
            <person name="Tyler B.M."/>
            <person name="Vincent D."/>
            <person name="Weissenbach J."/>
            <person name="Amselem J."/>
            <person name="Quesneville H."/>
            <person name="Oliver R.P."/>
            <person name="Wincker P."/>
            <person name="Balesdent M.-H."/>
            <person name="Howlett B.J."/>
        </authorList>
    </citation>
    <scope>NUCLEOTIDE SEQUENCE [LARGE SCALE GENOMIC DNA]</scope>
    <source>
        <strain evidence="3">JN3 / isolate v23.1.3 / race Av1-4-5-6-7-8</strain>
    </source>
</reference>
<name>E5A8P3_LEPMJ</name>
<dbReference type="InParanoid" id="E5A8P3"/>
<dbReference type="EMBL" id="FP929137">
    <property type="protein sequence ID" value="CBX99988.1"/>
    <property type="molecule type" value="Genomic_DNA"/>
</dbReference>
<dbReference type="VEuPathDB" id="FungiDB:LEMA_P075770.1"/>
<gene>
    <name evidence="2" type="ORF">LEMA_P075770.1</name>
</gene>
<dbReference type="GeneID" id="13292917"/>
<organism evidence="3">
    <name type="scientific">Leptosphaeria maculans (strain JN3 / isolate v23.1.3 / race Av1-4-5-6-7-8)</name>
    <name type="common">Blackleg fungus</name>
    <name type="synonym">Phoma lingam</name>
    <dbReference type="NCBI Taxonomy" id="985895"/>
    <lineage>
        <taxon>Eukaryota</taxon>
        <taxon>Fungi</taxon>
        <taxon>Dikarya</taxon>
        <taxon>Ascomycota</taxon>
        <taxon>Pezizomycotina</taxon>
        <taxon>Dothideomycetes</taxon>
        <taxon>Pleosporomycetidae</taxon>
        <taxon>Pleosporales</taxon>
        <taxon>Pleosporineae</taxon>
        <taxon>Leptosphaeriaceae</taxon>
        <taxon>Plenodomus</taxon>
        <taxon>Plenodomus lingam/Leptosphaeria maculans species complex</taxon>
    </lineage>
</organism>
<dbReference type="Pfam" id="PF10454">
    <property type="entry name" value="DUF2458"/>
    <property type="match status" value="1"/>
</dbReference>
<feature type="region of interest" description="Disordered" evidence="1">
    <location>
        <begin position="68"/>
        <end position="90"/>
    </location>
</feature>
<evidence type="ECO:0000256" key="1">
    <source>
        <dbReference type="SAM" id="MobiDB-lite"/>
    </source>
</evidence>
<feature type="compositionally biased region" description="Basic and acidic residues" evidence="1">
    <location>
        <begin position="71"/>
        <end position="81"/>
    </location>
</feature>
<dbReference type="InterPro" id="IPR018858">
    <property type="entry name" value="DUF2458"/>
</dbReference>
<dbReference type="OrthoDB" id="5363415at2759"/>
<dbReference type="OMA" id="QWFDARE"/>
<dbReference type="eggNOG" id="ENOG502SASY">
    <property type="taxonomic scope" value="Eukaryota"/>
</dbReference>
<dbReference type="RefSeq" id="XP_003843467.1">
    <property type="nucleotide sequence ID" value="XM_003843419.1"/>
</dbReference>
<protein>
    <submittedName>
        <fullName evidence="2">Uncharacterized protein</fullName>
    </submittedName>
</protein>
<sequence>MDPNLDLAKILATLANLPKPESQSYEQQVQETNPVQSYAGFQNPMHAYPDHQSTAYQHPADPRLVNRQTHQHREPALKPQERSSTPLVDPSTITEWKQGLRCVSKLAVQNPDFVPAVRKLMKDQEQNVRSWEGGRARLIEDHKFKRENEQTHRAALSLPGLLGGAPPLRTPEREKEELDEYDAKVYRASKAMVESQTSSLKLLGVPFFGIKPYLVIQSSEETQGSDASHSHGKITKEQLLELQRKMLNHLMELYGD</sequence>
<dbReference type="HOGENOM" id="CLU_089396_0_0_1"/>
<proteinExistence type="predicted"/>